<dbReference type="GO" id="GO:0031966">
    <property type="term" value="C:mitochondrial membrane"/>
    <property type="evidence" value="ECO:0007669"/>
    <property type="project" value="UniProtKB-SubCell"/>
</dbReference>
<protein>
    <recommendedName>
        <fullName evidence="12">ATP synthase complex subunit 8</fullName>
    </recommendedName>
</protein>
<evidence type="ECO:0000256" key="2">
    <source>
        <dbReference type="ARBA" id="ARBA00008892"/>
    </source>
</evidence>
<comment type="subunit">
    <text evidence="3">F-type ATPases have 2 components, CF(1) - the catalytic core - and CF(0) - the membrane proton channel.</text>
</comment>
<dbReference type="AlphaFoldDB" id="A0A346RGY5"/>
<keyword evidence="10 12" id="KW-0496">Mitochondrion</keyword>
<accession>A0A346RGY5</accession>
<evidence type="ECO:0000256" key="6">
    <source>
        <dbReference type="ARBA" id="ARBA00022692"/>
    </source>
</evidence>
<evidence type="ECO:0000256" key="4">
    <source>
        <dbReference type="ARBA" id="ARBA00022448"/>
    </source>
</evidence>
<keyword evidence="8 13" id="KW-1133">Transmembrane helix</keyword>
<proteinExistence type="inferred from homology"/>
<evidence type="ECO:0000313" key="14">
    <source>
        <dbReference type="EMBL" id="AXS65332.1"/>
    </source>
</evidence>
<comment type="similarity">
    <text evidence="2 12">Belongs to the ATPase protein 8 family.</text>
</comment>
<evidence type="ECO:0000256" key="11">
    <source>
        <dbReference type="ARBA" id="ARBA00023136"/>
    </source>
</evidence>
<evidence type="ECO:0000256" key="5">
    <source>
        <dbReference type="ARBA" id="ARBA00022547"/>
    </source>
</evidence>
<keyword evidence="5 12" id="KW-0138">CF(0)</keyword>
<name>A0A346RGY5_9CUCU</name>
<geneLocation type="mitochondrion" evidence="14"/>
<comment type="subcellular location">
    <subcellularLocation>
        <location evidence="1 12">Mitochondrion membrane</location>
        <topology evidence="1 12">Single-pass membrane protein</topology>
    </subcellularLocation>
</comment>
<dbReference type="GO" id="GO:0015986">
    <property type="term" value="P:proton motive force-driven ATP synthesis"/>
    <property type="evidence" value="ECO:0007669"/>
    <property type="project" value="InterPro"/>
</dbReference>
<gene>
    <name evidence="14" type="primary">atp8</name>
</gene>
<keyword evidence="11 13" id="KW-0472">Membrane</keyword>
<dbReference type="GO" id="GO:0015078">
    <property type="term" value="F:proton transmembrane transporter activity"/>
    <property type="evidence" value="ECO:0007669"/>
    <property type="project" value="InterPro"/>
</dbReference>
<dbReference type="InterPro" id="IPR001421">
    <property type="entry name" value="ATP8_metazoa"/>
</dbReference>
<feature type="transmembrane region" description="Helical" evidence="13">
    <location>
        <begin position="12"/>
        <end position="33"/>
    </location>
</feature>
<keyword evidence="9 12" id="KW-0406">Ion transport</keyword>
<dbReference type="EMBL" id="MG193388">
    <property type="protein sequence ID" value="AXS65332.1"/>
    <property type="molecule type" value="Genomic_DNA"/>
</dbReference>
<evidence type="ECO:0000256" key="7">
    <source>
        <dbReference type="ARBA" id="ARBA00022781"/>
    </source>
</evidence>
<evidence type="ECO:0000256" key="13">
    <source>
        <dbReference type="SAM" id="Phobius"/>
    </source>
</evidence>
<dbReference type="GO" id="GO:0045259">
    <property type="term" value="C:proton-transporting ATP synthase complex"/>
    <property type="evidence" value="ECO:0007669"/>
    <property type="project" value="UniProtKB-KW"/>
</dbReference>
<keyword evidence="6 12" id="KW-0812">Transmembrane</keyword>
<evidence type="ECO:0000256" key="3">
    <source>
        <dbReference type="ARBA" id="ARBA00011291"/>
    </source>
</evidence>
<evidence type="ECO:0000256" key="12">
    <source>
        <dbReference type="RuleBase" id="RU003661"/>
    </source>
</evidence>
<keyword evidence="4 12" id="KW-0813">Transport</keyword>
<evidence type="ECO:0000256" key="8">
    <source>
        <dbReference type="ARBA" id="ARBA00022989"/>
    </source>
</evidence>
<reference evidence="14" key="1">
    <citation type="journal article" date="2018" name="J. ISSAAS">
        <title>The contribution of mitochondrial metagenomics to large-scale data mining and phylogenetic analysis of Coleoptera.</title>
        <authorList>
            <person name="Miller K."/>
            <person name="Linard B."/>
            <person name="Motyka M."/>
            <person name="Bocek M."/>
            <person name="Vogler A.P."/>
        </authorList>
    </citation>
    <scope>NUCLEOTIDE SEQUENCE</scope>
</reference>
<keyword evidence="7 12" id="KW-0375">Hydrogen ion transport</keyword>
<dbReference type="Pfam" id="PF00895">
    <property type="entry name" value="ATP-synt_8"/>
    <property type="match status" value="1"/>
</dbReference>
<evidence type="ECO:0000256" key="1">
    <source>
        <dbReference type="ARBA" id="ARBA00004304"/>
    </source>
</evidence>
<organism evidence="14">
    <name type="scientific">Curculionoidea sp. 9 KM-2017</name>
    <dbReference type="NCBI Taxonomy" id="2219422"/>
    <lineage>
        <taxon>Eukaryota</taxon>
        <taxon>Metazoa</taxon>
        <taxon>Ecdysozoa</taxon>
        <taxon>Arthropoda</taxon>
        <taxon>Hexapoda</taxon>
        <taxon>Insecta</taxon>
        <taxon>Pterygota</taxon>
        <taxon>Neoptera</taxon>
        <taxon>Endopterygota</taxon>
        <taxon>Coleoptera</taxon>
        <taxon>Polyphaga</taxon>
        <taxon>Cucujiformia</taxon>
    </lineage>
</organism>
<evidence type="ECO:0000256" key="9">
    <source>
        <dbReference type="ARBA" id="ARBA00023065"/>
    </source>
</evidence>
<evidence type="ECO:0000256" key="10">
    <source>
        <dbReference type="ARBA" id="ARBA00023128"/>
    </source>
</evidence>
<sequence length="51" mass="6449">MPQMAPLWWTSLYMFFLSTYFIMNTSVYFSFLYKPISKKNNFLKEKTYWKW</sequence>